<gene>
    <name evidence="13" type="ORF">C0V82_22400</name>
</gene>
<dbReference type="CDD" id="cd01347">
    <property type="entry name" value="ligand_gated_channel"/>
    <property type="match status" value="1"/>
</dbReference>
<dbReference type="InterPro" id="IPR036942">
    <property type="entry name" value="Beta-barrel_TonB_sf"/>
</dbReference>
<geneLocation type="plasmid" evidence="13 14">
    <name>unnamed1</name>
</geneLocation>
<dbReference type="OrthoDB" id="7413795at2"/>
<proteinExistence type="inferred from homology"/>
<evidence type="ECO:0000256" key="11">
    <source>
        <dbReference type="PROSITE-ProRule" id="PRU01360"/>
    </source>
</evidence>
<name>A0A2K9NKJ2_9PROT</name>
<evidence type="ECO:0000313" key="14">
    <source>
        <dbReference type="Proteomes" id="UP000234752"/>
    </source>
</evidence>
<keyword evidence="6" id="KW-0408">Iron</keyword>
<accession>A0A2K9NKJ2</accession>
<evidence type="ECO:0000256" key="8">
    <source>
        <dbReference type="ARBA" id="ARBA00023077"/>
    </source>
</evidence>
<keyword evidence="5 11" id="KW-0812">Transmembrane</keyword>
<dbReference type="InterPro" id="IPR039426">
    <property type="entry name" value="TonB-dep_rcpt-like"/>
</dbReference>
<dbReference type="InterPro" id="IPR000531">
    <property type="entry name" value="Beta-barrel_TonB"/>
</dbReference>
<dbReference type="GO" id="GO:0009279">
    <property type="term" value="C:cell outer membrane"/>
    <property type="evidence" value="ECO:0007669"/>
    <property type="project" value="UniProtKB-SubCell"/>
</dbReference>
<dbReference type="SUPFAM" id="SSF56935">
    <property type="entry name" value="Porins"/>
    <property type="match status" value="1"/>
</dbReference>
<evidence type="ECO:0000256" key="5">
    <source>
        <dbReference type="ARBA" id="ARBA00022692"/>
    </source>
</evidence>
<keyword evidence="3 11" id="KW-1134">Transmembrane beta strand</keyword>
<evidence type="ECO:0000256" key="12">
    <source>
        <dbReference type="RuleBase" id="RU003357"/>
    </source>
</evidence>
<protein>
    <submittedName>
        <fullName evidence="13">Uncharacterized protein</fullName>
    </submittedName>
</protein>
<evidence type="ECO:0000313" key="13">
    <source>
        <dbReference type="EMBL" id="AUN33146.1"/>
    </source>
</evidence>
<sequence length="801" mass="86790">MAKMFRMQPGHGLTRHGISALALVLAAGTVQAQTAPATGQVLELEEIVVTAERRSESLQDTPISILTFSGDALERANVRSVDDLQNFLPNVSIGGSAPVGNSAPNFSIRGVGQTSGRANNEKGVGLYVDDVYYPRSTGAILNLLDVERIEVLRGPQGTLFGRNTTGGAIRYITRKPTDRLEGRITGTYGSLDRTDIEGVLNVPVSEKVAFRGQAAWFKRDGYVDVIGTDRTRGNQDDYAVRGALRVRPNDSITVDLSAAYTENRSNGSPTVIAGVGLRQASGFPIAAVNAYNAYLAARGQSAIVADDPRFVTKDGYSVPDSCIMDDIALNPAKFGDAPNLLPNSRPQASLCDDARRTKNTFLSADINADLNDALSLRSITGYNKGTDIDQGDYGLFGAQTNYTLNEMNSISQELQLLGSHEGLEWVAGLYYFHETPAERRFLREAVVNAGRVECCNGFDANVQLKTNSYSAFGQASLDLTDKARVTAGARYSYDDKDVFISKVGIFTPALPAGGSPRTNANNWDAIDYRLTLDYQWTDTLMTYATYSKGFKSGGFNVDIVTLGTAAPTITSFDPETVKNLEAGVRSEWFDKRLRANLTGFHMKYDNLVVQVADFSRGALQVLFLNAGKLEIDGFEGEFAVAPIERLTLNANVGYTRIKYVDLPTGSPLFDPASCPGGALTFDRCRAQPLARSPEWTYTLGAQYTVPVGAGDVSMNANYAYKSSQYSNNSTSNSVKLPAYGVANVRIEYDSGAQWKVAAFGTNIFDKYYITTGTNGRQNTLATLTHSPGRPAEYGVSLTWSF</sequence>
<dbReference type="KEGG" id="ncb:C0V82_22400"/>
<evidence type="ECO:0000256" key="9">
    <source>
        <dbReference type="ARBA" id="ARBA00023136"/>
    </source>
</evidence>
<keyword evidence="7" id="KW-0406">Ion transport</keyword>
<dbReference type="Pfam" id="PF00593">
    <property type="entry name" value="TonB_dep_Rec_b-barrel"/>
    <property type="match status" value="1"/>
</dbReference>
<keyword evidence="8 12" id="KW-0798">TonB box</keyword>
<evidence type="ECO:0000256" key="7">
    <source>
        <dbReference type="ARBA" id="ARBA00023065"/>
    </source>
</evidence>
<evidence type="ECO:0000256" key="4">
    <source>
        <dbReference type="ARBA" id="ARBA00022496"/>
    </source>
</evidence>
<dbReference type="InterPro" id="IPR037066">
    <property type="entry name" value="Plug_dom_sf"/>
</dbReference>
<reference evidence="13 14" key="1">
    <citation type="submission" date="2017-12" db="EMBL/GenBank/DDBJ databases">
        <title>Genomes of bacteria within cyanobacterial aggregates.</title>
        <authorList>
            <person name="Cai H."/>
        </authorList>
    </citation>
    <scope>NUCLEOTIDE SEQUENCE [LARGE SCALE GENOMIC DNA]</scope>
    <source>
        <strain evidence="13 14">TH16</strain>
        <plasmid evidence="13 14">unnamed1</plasmid>
    </source>
</reference>
<keyword evidence="9 11" id="KW-0472">Membrane</keyword>
<dbReference type="Proteomes" id="UP000234752">
    <property type="component" value="Plasmid unnamed1"/>
</dbReference>
<dbReference type="PANTHER" id="PTHR32552:SF81">
    <property type="entry name" value="TONB-DEPENDENT OUTER MEMBRANE RECEPTOR"/>
    <property type="match status" value="1"/>
</dbReference>
<dbReference type="InterPro" id="IPR012910">
    <property type="entry name" value="Plug_dom"/>
</dbReference>
<keyword evidence="2 11" id="KW-0813">Transport</keyword>
<dbReference type="Gene3D" id="2.170.130.10">
    <property type="entry name" value="TonB-dependent receptor, plug domain"/>
    <property type="match status" value="1"/>
</dbReference>
<evidence type="ECO:0000256" key="2">
    <source>
        <dbReference type="ARBA" id="ARBA00022448"/>
    </source>
</evidence>
<evidence type="ECO:0000256" key="10">
    <source>
        <dbReference type="ARBA" id="ARBA00023237"/>
    </source>
</evidence>
<dbReference type="AlphaFoldDB" id="A0A2K9NKJ2"/>
<evidence type="ECO:0000256" key="6">
    <source>
        <dbReference type="ARBA" id="ARBA00023004"/>
    </source>
</evidence>
<dbReference type="Gene3D" id="2.40.170.20">
    <property type="entry name" value="TonB-dependent receptor, beta-barrel domain"/>
    <property type="match status" value="1"/>
</dbReference>
<evidence type="ECO:0000256" key="1">
    <source>
        <dbReference type="ARBA" id="ARBA00004571"/>
    </source>
</evidence>
<comment type="subcellular location">
    <subcellularLocation>
        <location evidence="1 11">Cell outer membrane</location>
        <topology evidence="1 11">Multi-pass membrane protein</topology>
    </subcellularLocation>
</comment>
<organism evidence="13 14">
    <name type="scientific">Niveispirillum cyanobacteriorum</name>
    <dbReference type="NCBI Taxonomy" id="1612173"/>
    <lineage>
        <taxon>Bacteria</taxon>
        <taxon>Pseudomonadati</taxon>
        <taxon>Pseudomonadota</taxon>
        <taxon>Alphaproteobacteria</taxon>
        <taxon>Rhodospirillales</taxon>
        <taxon>Azospirillaceae</taxon>
        <taxon>Niveispirillum</taxon>
    </lineage>
</organism>
<evidence type="ECO:0000256" key="3">
    <source>
        <dbReference type="ARBA" id="ARBA00022452"/>
    </source>
</evidence>
<dbReference type="GO" id="GO:0006826">
    <property type="term" value="P:iron ion transport"/>
    <property type="evidence" value="ECO:0007669"/>
    <property type="project" value="UniProtKB-KW"/>
</dbReference>
<dbReference type="EMBL" id="CP025613">
    <property type="protein sequence ID" value="AUN33146.1"/>
    <property type="molecule type" value="Genomic_DNA"/>
</dbReference>
<dbReference type="PROSITE" id="PS52016">
    <property type="entry name" value="TONB_DEPENDENT_REC_3"/>
    <property type="match status" value="1"/>
</dbReference>
<dbReference type="RefSeq" id="WP_102114666.1">
    <property type="nucleotide sequence ID" value="NZ_BMGN01000001.1"/>
</dbReference>
<keyword evidence="13" id="KW-0614">Plasmid</keyword>
<dbReference type="PANTHER" id="PTHR32552">
    <property type="entry name" value="FERRICHROME IRON RECEPTOR-RELATED"/>
    <property type="match status" value="1"/>
</dbReference>
<keyword evidence="10 11" id="KW-0998">Cell outer membrane</keyword>
<keyword evidence="14" id="KW-1185">Reference proteome</keyword>
<comment type="similarity">
    <text evidence="11 12">Belongs to the TonB-dependent receptor family.</text>
</comment>
<dbReference type="Pfam" id="PF07715">
    <property type="entry name" value="Plug"/>
    <property type="match status" value="1"/>
</dbReference>
<keyword evidence="4" id="KW-0410">Iron transport</keyword>